<dbReference type="AlphaFoldDB" id="A0AB35U707"/>
<dbReference type="InterPro" id="IPR028362">
    <property type="entry name" value="AlgI"/>
</dbReference>
<dbReference type="InterPro" id="IPR051085">
    <property type="entry name" value="MB_O-acyltransferase"/>
</dbReference>
<feature type="transmembrane region" description="Helical" evidence="8">
    <location>
        <begin position="343"/>
        <end position="360"/>
    </location>
</feature>
<evidence type="ECO:0000256" key="2">
    <source>
        <dbReference type="ARBA" id="ARBA00010323"/>
    </source>
</evidence>
<dbReference type="GO" id="GO:0016746">
    <property type="term" value="F:acyltransferase activity"/>
    <property type="evidence" value="ECO:0007669"/>
    <property type="project" value="UniProtKB-KW"/>
</dbReference>
<sequence length="505" mass="57938">MAYTDLIYLLLFLPCCILIYQLVPVRFRKYVLLLFSWMYFILCSKKLIICLLATTLFVYLMGLVIDKAPKKSRTRKALFILGLFGLFGTLLYVKYTNFFIRIINDLGHHSLSALTIAAPIGISFYTLEAVSYLTEVYWGREKADHDFCSVALFLSFFPQIMEGPIARYQDTAAQLTKGEGVHLAALQAGCVRILWGLFKKMVIADRLNTAVNVLFTNYTSYTGAMTAVSGIFYAVQLYMEFSGAMDIVIGSAQMFGITLPENFRQPFFSQSAAEFWRRWHITLGVWCKTYLFYPVTTSKLCMKWNKYGKKKFGKYITKIGICAMSLTPVWLFNGIWHGPQMNYIFYGIYYLVILMIGEMLEPVKKAFYKKTGFNKNNVFCHTFRIVRTWVILFTGEMFFRANGLRAGLAMFKRIFENFHLSALWNDGGLMSLNLDHHDYLVIGIGILVVLIYDILKENNIDVYDAVSRQKAPVRWACVYLLLFAVIIFAAYGTGYDKVGLIYAGF</sequence>
<feature type="transmembrane region" description="Helical" evidence="8">
    <location>
        <begin position="439"/>
        <end position="455"/>
    </location>
</feature>
<evidence type="ECO:0000256" key="4">
    <source>
        <dbReference type="ARBA" id="ARBA00022692"/>
    </source>
</evidence>
<reference evidence="9 10" key="1">
    <citation type="submission" date="2022-03" db="EMBL/GenBank/DDBJ databases">
        <title>Novel taxa within the pig intestine.</title>
        <authorList>
            <person name="Wylensek D."/>
            <person name="Bishof K."/>
            <person name="Afrizal A."/>
            <person name="Clavel T."/>
        </authorList>
    </citation>
    <scope>NUCLEOTIDE SEQUENCE [LARGE SCALE GENOMIC DNA]</scope>
    <source>
        <strain evidence="9 10">CLA-KB-P133</strain>
    </source>
</reference>
<dbReference type="EMBL" id="JALBUR010000012">
    <property type="protein sequence ID" value="MDX8419702.1"/>
    <property type="molecule type" value="Genomic_DNA"/>
</dbReference>
<feature type="transmembrane region" description="Helical" evidence="8">
    <location>
        <begin position="6"/>
        <end position="27"/>
    </location>
</feature>
<evidence type="ECO:0000313" key="10">
    <source>
        <dbReference type="Proteomes" id="UP001286174"/>
    </source>
</evidence>
<evidence type="ECO:0000256" key="8">
    <source>
        <dbReference type="SAM" id="Phobius"/>
    </source>
</evidence>
<dbReference type="PANTHER" id="PTHR13285">
    <property type="entry name" value="ACYLTRANSFERASE"/>
    <property type="match status" value="1"/>
</dbReference>
<evidence type="ECO:0000256" key="6">
    <source>
        <dbReference type="ARBA" id="ARBA00023136"/>
    </source>
</evidence>
<organism evidence="9 10">
    <name type="scientific">Grylomicrobium aquisgranensis</name>
    <dbReference type="NCBI Taxonomy" id="2926318"/>
    <lineage>
        <taxon>Bacteria</taxon>
        <taxon>Bacillati</taxon>
        <taxon>Bacillota</taxon>
        <taxon>Erysipelotrichia</taxon>
        <taxon>Erysipelotrichales</taxon>
        <taxon>Erysipelotrichaceae</taxon>
        <taxon>Grylomicrobium</taxon>
    </lineage>
</organism>
<keyword evidence="5 8" id="KW-1133">Transmembrane helix</keyword>
<evidence type="ECO:0000313" key="9">
    <source>
        <dbReference type="EMBL" id="MDX8419702.1"/>
    </source>
</evidence>
<feature type="transmembrane region" description="Helical" evidence="8">
    <location>
        <begin position="476"/>
        <end position="495"/>
    </location>
</feature>
<comment type="caution">
    <text evidence="9">The sequence shown here is derived from an EMBL/GenBank/DDBJ whole genome shotgun (WGS) entry which is preliminary data.</text>
</comment>
<keyword evidence="6 7" id="KW-0472">Membrane</keyword>
<gene>
    <name evidence="9" type="ORF">MOZ60_06300</name>
</gene>
<feature type="transmembrane region" description="Helical" evidence="8">
    <location>
        <begin position="77"/>
        <end position="95"/>
    </location>
</feature>
<dbReference type="RefSeq" id="WP_370596026.1">
    <property type="nucleotide sequence ID" value="NZ_JALBUR010000012.1"/>
</dbReference>
<feature type="transmembrane region" description="Helical" evidence="8">
    <location>
        <begin position="381"/>
        <end position="401"/>
    </location>
</feature>
<accession>A0AB35U707</accession>
<protein>
    <submittedName>
        <fullName evidence="9">MBOAT family protein</fullName>
    </submittedName>
</protein>
<keyword evidence="10" id="KW-1185">Reference proteome</keyword>
<dbReference type="PANTHER" id="PTHR13285:SF18">
    <property type="entry name" value="PROTEIN-CYSTEINE N-PALMITOYLTRANSFERASE RASP"/>
    <property type="match status" value="1"/>
</dbReference>
<name>A0AB35U707_9FIRM</name>
<evidence type="ECO:0000256" key="5">
    <source>
        <dbReference type="ARBA" id="ARBA00022989"/>
    </source>
</evidence>
<dbReference type="InterPro" id="IPR004299">
    <property type="entry name" value="MBOAT_fam"/>
</dbReference>
<feature type="transmembrane region" description="Helical" evidence="8">
    <location>
        <begin position="218"/>
        <end position="235"/>
    </location>
</feature>
<evidence type="ECO:0000256" key="1">
    <source>
        <dbReference type="ARBA" id="ARBA00004651"/>
    </source>
</evidence>
<dbReference type="GO" id="GO:0042121">
    <property type="term" value="P:alginic acid biosynthetic process"/>
    <property type="evidence" value="ECO:0007669"/>
    <property type="project" value="InterPro"/>
</dbReference>
<keyword evidence="3 7" id="KW-1003">Cell membrane</keyword>
<comment type="similarity">
    <text evidence="2 7">Belongs to the membrane-bound acyltransferase family.</text>
</comment>
<dbReference type="PIRSF" id="PIRSF500217">
    <property type="entry name" value="AlgI"/>
    <property type="match status" value="1"/>
</dbReference>
<keyword evidence="4 8" id="KW-0812">Transmembrane</keyword>
<evidence type="ECO:0000256" key="3">
    <source>
        <dbReference type="ARBA" id="ARBA00022475"/>
    </source>
</evidence>
<comment type="subcellular location">
    <subcellularLocation>
        <location evidence="1">Cell membrane</location>
        <topology evidence="1">Multi-pass membrane protein</topology>
    </subcellularLocation>
</comment>
<dbReference type="Proteomes" id="UP001286174">
    <property type="component" value="Unassembled WGS sequence"/>
</dbReference>
<evidence type="ECO:0000256" key="7">
    <source>
        <dbReference type="PIRNR" id="PIRNR016636"/>
    </source>
</evidence>
<keyword evidence="7" id="KW-0012">Acyltransferase</keyword>
<dbReference type="InterPro" id="IPR024194">
    <property type="entry name" value="Ac/AlaTfrase_AlgI/DltB"/>
</dbReference>
<dbReference type="Pfam" id="PF03062">
    <property type="entry name" value="MBOAT"/>
    <property type="match status" value="1"/>
</dbReference>
<dbReference type="GO" id="GO:0005886">
    <property type="term" value="C:plasma membrane"/>
    <property type="evidence" value="ECO:0007669"/>
    <property type="project" value="UniProtKB-SubCell"/>
</dbReference>
<keyword evidence="7" id="KW-0808">Transferase</keyword>
<feature type="transmembrane region" description="Helical" evidence="8">
    <location>
        <begin position="47"/>
        <end position="65"/>
    </location>
</feature>
<proteinExistence type="inferred from homology"/>
<dbReference type="PIRSF" id="PIRSF016636">
    <property type="entry name" value="AlgI_DltB"/>
    <property type="match status" value="1"/>
</dbReference>
<feature type="transmembrane region" description="Helical" evidence="8">
    <location>
        <begin position="107"/>
        <end position="127"/>
    </location>
</feature>
<feature type="transmembrane region" description="Helical" evidence="8">
    <location>
        <begin position="312"/>
        <end position="331"/>
    </location>
</feature>